<dbReference type="EMBL" id="CP029551">
    <property type="protein sequence ID" value="AWN35415.1"/>
    <property type="molecule type" value="Genomic_DNA"/>
</dbReference>
<accession>A0A2U8VP72</accession>
<reference evidence="2 3" key="1">
    <citation type="submission" date="2018-05" db="EMBL/GenBank/DDBJ databases">
        <title>Complete Genome Sequence of Methylobacterium sp. 17Sr1-43.</title>
        <authorList>
            <person name="Srinivasan S."/>
        </authorList>
    </citation>
    <scope>NUCLEOTIDE SEQUENCE [LARGE SCALE GENOMIC DNA]</scope>
    <source>
        <strain evidence="2 3">17Sr1-43</strain>
    </source>
</reference>
<evidence type="ECO:0000313" key="3">
    <source>
        <dbReference type="Proteomes" id="UP000246058"/>
    </source>
</evidence>
<evidence type="ECO:0000256" key="1">
    <source>
        <dbReference type="SAM" id="MobiDB-lite"/>
    </source>
</evidence>
<dbReference type="Proteomes" id="UP000246058">
    <property type="component" value="Chromosome"/>
</dbReference>
<dbReference type="AlphaFoldDB" id="A0A2U8VP72"/>
<name>A0A2U8VP72_9HYPH</name>
<sequence>MQPAAIPFKPHLPSLTDSGLRRTLDSLVEAGFTVRMVEDTARNSKMPHLYYWSSESLKVLDLAGSDLAVTLPAAMREPQGSEDISLVEMQPTHFDQVSTGFDYNRNISSLGEDIMVKTRSKLSGDSVDWRARTKAYAENQGRGRFDRVSTKHGRKGVPEGFDLPPVEVIPSNEVIGGVPLVGRTPDGRPLTGSVAGMEALFEQQAAARLAAVRPIKPRLVDDSDPFSDAAISKRVGFTVKSKGETREERAARIAEEDAERRRLVEAAIRRRLQASIESEAETTIFLMTTPEGREAVNAVMREKAELKAEPMWKPKHAEADEDAA</sequence>
<keyword evidence="3" id="KW-1185">Reference proteome</keyword>
<gene>
    <name evidence="2" type="ORF">DK427_06475</name>
</gene>
<protein>
    <submittedName>
        <fullName evidence="2">Uncharacterized protein</fullName>
    </submittedName>
</protein>
<feature type="region of interest" description="Disordered" evidence="1">
    <location>
        <begin position="140"/>
        <end position="162"/>
    </location>
</feature>
<proteinExistence type="predicted"/>
<organism evidence="2 3">
    <name type="scientific">Methylobacterium radiodurans</name>
    <dbReference type="NCBI Taxonomy" id="2202828"/>
    <lineage>
        <taxon>Bacteria</taxon>
        <taxon>Pseudomonadati</taxon>
        <taxon>Pseudomonadota</taxon>
        <taxon>Alphaproteobacteria</taxon>
        <taxon>Hyphomicrobiales</taxon>
        <taxon>Methylobacteriaceae</taxon>
        <taxon>Methylobacterium</taxon>
    </lineage>
</organism>
<evidence type="ECO:0000313" key="2">
    <source>
        <dbReference type="EMBL" id="AWN35415.1"/>
    </source>
</evidence>
<dbReference type="KEGG" id="meti:DK427_06475"/>